<dbReference type="Gene3D" id="3.20.20.80">
    <property type="entry name" value="Glycosidases"/>
    <property type="match status" value="1"/>
</dbReference>
<evidence type="ECO:0000256" key="4">
    <source>
        <dbReference type="RuleBase" id="RU361153"/>
    </source>
</evidence>
<reference evidence="6" key="1">
    <citation type="submission" date="2023-10" db="EMBL/GenBank/DDBJ databases">
        <authorList>
            <person name="Noh H."/>
        </authorList>
    </citation>
    <scope>NUCLEOTIDE SEQUENCE</scope>
    <source>
        <strain evidence="6">DUCC4014</strain>
    </source>
</reference>
<dbReference type="GeneID" id="87806341"/>
<dbReference type="GO" id="GO:0008422">
    <property type="term" value="F:beta-glucosidase activity"/>
    <property type="evidence" value="ECO:0007669"/>
    <property type="project" value="TreeGrafter"/>
</dbReference>
<dbReference type="RefSeq" id="XP_062625607.1">
    <property type="nucleotide sequence ID" value="XM_062769622.1"/>
</dbReference>
<dbReference type="Proteomes" id="UP000827549">
    <property type="component" value="Chromosome 2"/>
</dbReference>
<dbReference type="InterPro" id="IPR017853">
    <property type="entry name" value="GH"/>
</dbReference>
<name>A0AAF1BJ81_9TREE</name>
<keyword evidence="3 4" id="KW-0326">Glycosidase</keyword>
<evidence type="ECO:0000256" key="1">
    <source>
        <dbReference type="ARBA" id="ARBA00005641"/>
    </source>
</evidence>
<protein>
    <submittedName>
        <fullName evidence="6">Beta-xylosidase</fullName>
    </submittedName>
</protein>
<proteinExistence type="inferred from homology"/>
<sequence>MTRSFLTVQGEHITLDGKPIILKGAGLGGWMNMENFITGYPGHEYQVRAALRSVLGEEKYEYFFDKFLEYFFTEEDAAFFASLGLNCIRLPVNYRHFEDDDNPRVFKRAGLKHLDRVIDLCAKHGIYTVIDLHAAPGGQNLDWHADAGNNQALFWVHKDFQDRTVLIWEELARHYRDNPWVAGYNPLNEPTDEAQVRLPVFYQRIEAAIRAVDPNHILFLDGNTFGRDFSAFGPPLPNTVYACHDYSNYGFPNPPEPFVGSDAQIAFHERHFARKVEYMREHGLPVWNGEFGPVYQSAKDDPNFEATNEQRYAVLETQLSIYARTNASWSIWLYKDIGFQGMVYVGDDTPYIRLLAPFLAKKRALAADAWGVDDTPVRHLFEPMEKWLIDAAPTIEKRYPPGFRAHKHLFRQVRNTLLSEELCHEFASYFEDKSLEELDALAQSFAFSNCKQRGKLNAILQADGAREVV</sequence>
<gene>
    <name evidence="6" type="primary">Xyl5</name>
    <name evidence="6" type="ORF">LOC62_02G003095</name>
</gene>
<accession>A0AAF1BJ81</accession>
<evidence type="ECO:0000313" key="7">
    <source>
        <dbReference type="Proteomes" id="UP000827549"/>
    </source>
</evidence>
<keyword evidence="2 4" id="KW-0378">Hydrolase</keyword>
<dbReference type="FunFam" id="3.20.20.80:FF:000130">
    <property type="entry name" value="Endoglucanase C"/>
    <property type="match status" value="1"/>
</dbReference>
<dbReference type="EMBL" id="CP086715">
    <property type="protein sequence ID" value="WOO79575.1"/>
    <property type="molecule type" value="Genomic_DNA"/>
</dbReference>
<dbReference type="GO" id="GO:0005576">
    <property type="term" value="C:extracellular region"/>
    <property type="evidence" value="ECO:0007669"/>
    <property type="project" value="TreeGrafter"/>
</dbReference>
<dbReference type="InterPro" id="IPR001547">
    <property type="entry name" value="Glyco_hydro_5"/>
</dbReference>
<dbReference type="PANTHER" id="PTHR31297">
    <property type="entry name" value="GLUCAN ENDO-1,6-BETA-GLUCOSIDASE B"/>
    <property type="match status" value="1"/>
</dbReference>
<evidence type="ECO:0000256" key="2">
    <source>
        <dbReference type="ARBA" id="ARBA00022801"/>
    </source>
</evidence>
<dbReference type="SUPFAM" id="SSF51445">
    <property type="entry name" value="(Trans)glycosidases"/>
    <property type="match status" value="1"/>
</dbReference>
<dbReference type="GO" id="GO:0009986">
    <property type="term" value="C:cell surface"/>
    <property type="evidence" value="ECO:0007669"/>
    <property type="project" value="TreeGrafter"/>
</dbReference>
<keyword evidence="7" id="KW-1185">Reference proteome</keyword>
<evidence type="ECO:0000259" key="5">
    <source>
        <dbReference type="Pfam" id="PF00150"/>
    </source>
</evidence>
<comment type="similarity">
    <text evidence="1 4">Belongs to the glycosyl hydrolase 5 (cellulase A) family.</text>
</comment>
<dbReference type="PANTHER" id="PTHR31297:SF13">
    <property type="entry name" value="PUTATIVE-RELATED"/>
    <property type="match status" value="1"/>
</dbReference>
<evidence type="ECO:0000256" key="3">
    <source>
        <dbReference type="ARBA" id="ARBA00023295"/>
    </source>
</evidence>
<dbReference type="AlphaFoldDB" id="A0AAF1BJ81"/>
<organism evidence="6 7">
    <name type="scientific">Vanrija pseudolonga</name>
    <dbReference type="NCBI Taxonomy" id="143232"/>
    <lineage>
        <taxon>Eukaryota</taxon>
        <taxon>Fungi</taxon>
        <taxon>Dikarya</taxon>
        <taxon>Basidiomycota</taxon>
        <taxon>Agaricomycotina</taxon>
        <taxon>Tremellomycetes</taxon>
        <taxon>Trichosporonales</taxon>
        <taxon>Trichosporonaceae</taxon>
        <taxon>Vanrija</taxon>
    </lineage>
</organism>
<evidence type="ECO:0000313" key="6">
    <source>
        <dbReference type="EMBL" id="WOO79575.1"/>
    </source>
</evidence>
<dbReference type="InterPro" id="IPR050386">
    <property type="entry name" value="Glycosyl_hydrolase_5"/>
</dbReference>
<dbReference type="GO" id="GO:0009251">
    <property type="term" value="P:glucan catabolic process"/>
    <property type="evidence" value="ECO:0007669"/>
    <property type="project" value="TreeGrafter"/>
</dbReference>
<feature type="domain" description="Glycoside hydrolase family 5" evidence="5">
    <location>
        <begin position="73"/>
        <end position="335"/>
    </location>
</feature>
<dbReference type="Pfam" id="PF00150">
    <property type="entry name" value="Cellulase"/>
    <property type="match status" value="1"/>
</dbReference>